<evidence type="ECO:0000313" key="3">
    <source>
        <dbReference type="EMBL" id="MBC9207826.1"/>
    </source>
</evidence>
<gene>
    <name evidence="3" type="ORF">IBL26_13355</name>
</gene>
<dbReference type="InterPro" id="IPR025178">
    <property type="entry name" value="Lnb_N"/>
</dbReference>
<comment type="caution">
    <text evidence="3">The sequence shown here is derived from an EMBL/GenBank/DDBJ whole genome shotgun (WGS) entry which is preliminary data.</text>
</comment>
<keyword evidence="1" id="KW-0812">Transmembrane</keyword>
<protein>
    <submittedName>
        <fullName evidence="3">DUF4105 domain-containing protein</fullName>
    </submittedName>
</protein>
<organism evidence="3 4">
    <name type="scientific">Teichococcus aerophilus</name>
    <dbReference type="NCBI Taxonomy" id="1224513"/>
    <lineage>
        <taxon>Bacteria</taxon>
        <taxon>Pseudomonadati</taxon>
        <taxon>Pseudomonadota</taxon>
        <taxon>Alphaproteobacteria</taxon>
        <taxon>Acetobacterales</taxon>
        <taxon>Roseomonadaceae</taxon>
        <taxon>Roseomonas</taxon>
    </lineage>
</organism>
<reference evidence="3 4" key="1">
    <citation type="journal article" date="2013" name="Int. J. Syst. Evol. Microbiol.">
        <title>Roseomonas aerophila sp. nov., isolated from air.</title>
        <authorList>
            <person name="Kim S.J."/>
            <person name="Weon H.Y."/>
            <person name="Ahn J.H."/>
            <person name="Hong S.B."/>
            <person name="Seok S.J."/>
            <person name="Whang K.S."/>
            <person name="Kwon S.W."/>
        </authorList>
    </citation>
    <scope>NUCLEOTIDE SEQUENCE [LARGE SCALE GENOMIC DNA]</scope>
    <source>
        <strain evidence="3 4">NBRC 108923</strain>
    </source>
</reference>
<feature type="transmembrane region" description="Helical" evidence="1">
    <location>
        <begin position="45"/>
        <end position="73"/>
    </location>
</feature>
<evidence type="ECO:0000259" key="2">
    <source>
        <dbReference type="Pfam" id="PF13387"/>
    </source>
</evidence>
<evidence type="ECO:0000313" key="4">
    <source>
        <dbReference type="Proteomes" id="UP000626026"/>
    </source>
</evidence>
<sequence length="335" mass="36937">MIVAGTLLILLSMLWVCPALAIRAPPRERVRQGLAAAWGGFGLVAIALLWITGSALAFAAYAVALAVVLGWWFSLRPSQDRAWAEDVACLLRGEVHGSTVTLHNLRNFRWHGPSASTPRWESRDYDLDTLASVDVALSYWMGPAIAHTLVCFGFTNGEHLAFSIEIRKKHGEKFSAIGGLFRQFEASLVAADERDILAVRTNQRGEDVYLYRVAMPQAAMRSLFLAYVAKADELAHAPRFYNTFTANCTTVVYEMVRRIIDGLPLDYRLLASGYLPDYLLKVEGLVPGHTLDELRAAGRITDRARTAGDATDFSARIRQGVPGYDAAGRPVPLEE</sequence>
<keyword evidence="1" id="KW-1133">Transmembrane helix</keyword>
<evidence type="ECO:0000256" key="1">
    <source>
        <dbReference type="SAM" id="Phobius"/>
    </source>
</evidence>
<keyword evidence="4" id="KW-1185">Reference proteome</keyword>
<accession>A0ABR7RND3</accession>
<dbReference type="EMBL" id="JACTVA010000022">
    <property type="protein sequence ID" value="MBC9207826.1"/>
    <property type="molecule type" value="Genomic_DNA"/>
</dbReference>
<keyword evidence="1" id="KW-0472">Membrane</keyword>
<dbReference type="RefSeq" id="WP_187784992.1">
    <property type="nucleotide sequence ID" value="NZ_JACTVA010000022.1"/>
</dbReference>
<dbReference type="Pfam" id="PF13387">
    <property type="entry name" value="Lnb_N"/>
    <property type="match status" value="1"/>
</dbReference>
<name>A0ABR7RND3_9PROT</name>
<proteinExistence type="predicted"/>
<feature type="domain" description="Lnb N-terminal periplasmic" evidence="2">
    <location>
        <begin position="117"/>
        <end position="272"/>
    </location>
</feature>
<dbReference type="Proteomes" id="UP000626026">
    <property type="component" value="Unassembled WGS sequence"/>
</dbReference>